<evidence type="ECO:0000313" key="6">
    <source>
        <dbReference type="EMBL" id="CAI4019992.1"/>
    </source>
</evidence>
<keyword evidence="4" id="KW-0812">Transmembrane</keyword>
<dbReference type="PROSITE" id="PS50961">
    <property type="entry name" value="HTH_LA"/>
    <property type="match status" value="1"/>
</dbReference>
<feature type="transmembrane region" description="Helical" evidence="4">
    <location>
        <begin position="2412"/>
        <end position="2429"/>
    </location>
</feature>
<dbReference type="InterPro" id="IPR045180">
    <property type="entry name" value="La_dom_prot"/>
</dbReference>
<dbReference type="GO" id="GO:1990904">
    <property type="term" value="C:ribonucleoprotein complex"/>
    <property type="evidence" value="ECO:0007669"/>
    <property type="project" value="UniProtKB-KW"/>
</dbReference>
<dbReference type="Gene3D" id="1.10.443.10">
    <property type="entry name" value="Intergrase catalytic core"/>
    <property type="match status" value="1"/>
</dbReference>
<dbReference type="GO" id="GO:0015074">
    <property type="term" value="P:DNA integration"/>
    <property type="evidence" value="ECO:0007669"/>
    <property type="project" value="InterPro"/>
</dbReference>
<dbReference type="InterPro" id="IPR013762">
    <property type="entry name" value="Integrase-like_cat_sf"/>
</dbReference>
<evidence type="ECO:0000256" key="4">
    <source>
        <dbReference type="SAM" id="Phobius"/>
    </source>
</evidence>
<dbReference type="InterPro" id="IPR043502">
    <property type="entry name" value="DNA/RNA_pol_sf"/>
</dbReference>
<keyword evidence="8" id="KW-1185">Reference proteome</keyword>
<evidence type="ECO:0000256" key="1">
    <source>
        <dbReference type="ARBA" id="ARBA00022884"/>
    </source>
</evidence>
<dbReference type="SMART" id="SM00715">
    <property type="entry name" value="LA"/>
    <property type="match status" value="1"/>
</dbReference>
<dbReference type="InterPro" id="IPR036388">
    <property type="entry name" value="WH-like_DNA-bd_sf"/>
</dbReference>
<reference evidence="6" key="1">
    <citation type="submission" date="2022-10" db="EMBL/GenBank/DDBJ databases">
        <authorList>
            <person name="Chen Y."/>
            <person name="Dougan E. K."/>
            <person name="Chan C."/>
            <person name="Rhodes N."/>
            <person name="Thang M."/>
        </authorList>
    </citation>
    <scope>NUCLEOTIDE SEQUENCE</scope>
</reference>
<dbReference type="SUPFAM" id="SSF46785">
    <property type="entry name" value="Winged helix' DNA-binding domain"/>
    <property type="match status" value="1"/>
</dbReference>
<dbReference type="EMBL" id="CAMXCT010006784">
    <property type="protein sequence ID" value="CAI4019992.1"/>
    <property type="molecule type" value="Genomic_DNA"/>
</dbReference>
<dbReference type="SUPFAM" id="SSF56672">
    <property type="entry name" value="DNA/RNA polymerases"/>
    <property type="match status" value="1"/>
</dbReference>
<dbReference type="EMBL" id="CAMXCT020006784">
    <property type="protein sequence ID" value="CAL1173367.1"/>
    <property type="molecule type" value="Genomic_DNA"/>
</dbReference>
<evidence type="ECO:0000256" key="3">
    <source>
        <dbReference type="SAM" id="MobiDB-lite"/>
    </source>
</evidence>
<dbReference type="PANTHER" id="PTHR22792">
    <property type="entry name" value="LUPUS LA PROTEIN-RELATED"/>
    <property type="match status" value="1"/>
</dbReference>
<dbReference type="Proteomes" id="UP001152797">
    <property type="component" value="Unassembled WGS sequence"/>
</dbReference>
<keyword evidence="4" id="KW-0472">Membrane</keyword>
<evidence type="ECO:0000256" key="2">
    <source>
        <dbReference type="PROSITE-ProRule" id="PRU00332"/>
    </source>
</evidence>
<dbReference type="GO" id="GO:0003723">
    <property type="term" value="F:RNA binding"/>
    <property type="evidence" value="ECO:0007669"/>
    <property type="project" value="UniProtKB-UniRule"/>
</dbReference>
<accession>A0A9P1GS18</accession>
<feature type="region of interest" description="Disordered" evidence="3">
    <location>
        <begin position="2081"/>
        <end position="2106"/>
    </location>
</feature>
<feature type="region of interest" description="Disordered" evidence="3">
    <location>
        <begin position="3011"/>
        <end position="3067"/>
    </location>
</feature>
<dbReference type="OrthoDB" id="340227at2759"/>
<evidence type="ECO:0000313" key="7">
    <source>
        <dbReference type="EMBL" id="CAL4807304.1"/>
    </source>
</evidence>
<feature type="transmembrane region" description="Helical" evidence="4">
    <location>
        <begin position="2441"/>
        <end position="2460"/>
    </location>
</feature>
<organism evidence="6">
    <name type="scientific">Cladocopium goreaui</name>
    <dbReference type="NCBI Taxonomy" id="2562237"/>
    <lineage>
        <taxon>Eukaryota</taxon>
        <taxon>Sar</taxon>
        <taxon>Alveolata</taxon>
        <taxon>Dinophyceae</taxon>
        <taxon>Suessiales</taxon>
        <taxon>Symbiodiniaceae</taxon>
        <taxon>Cladocopium</taxon>
    </lineage>
</organism>
<gene>
    <name evidence="6" type="ORF">C1SCF055_LOCUS44447</name>
</gene>
<evidence type="ECO:0000259" key="5">
    <source>
        <dbReference type="PROSITE" id="PS50961"/>
    </source>
</evidence>
<feature type="region of interest" description="Disordered" evidence="3">
    <location>
        <begin position="2124"/>
        <end position="2196"/>
    </location>
</feature>
<proteinExistence type="predicted"/>
<dbReference type="InterPro" id="IPR036390">
    <property type="entry name" value="WH_DNA-bd_sf"/>
</dbReference>
<dbReference type="EMBL" id="CAMXCT030006784">
    <property type="protein sequence ID" value="CAL4807304.1"/>
    <property type="molecule type" value="Genomic_DNA"/>
</dbReference>
<keyword evidence="4" id="KW-1133">Transmembrane helix</keyword>
<comment type="caution">
    <text evidence="6">The sequence shown here is derived from an EMBL/GenBank/DDBJ whole genome shotgun (WGS) entry which is preliminary data.</text>
</comment>
<evidence type="ECO:0000313" key="8">
    <source>
        <dbReference type="Proteomes" id="UP001152797"/>
    </source>
</evidence>
<feature type="domain" description="HTH La-type RNA-binding" evidence="5">
    <location>
        <begin position="2715"/>
        <end position="2804"/>
    </location>
</feature>
<dbReference type="InterPro" id="IPR006630">
    <property type="entry name" value="La_HTH"/>
</dbReference>
<dbReference type="Gene3D" id="1.10.10.10">
    <property type="entry name" value="Winged helix-like DNA-binding domain superfamily/Winged helix DNA-binding domain"/>
    <property type="match status" value="1"/>
</dbReference>
<keyword evidence="1 2" id="KW-0694">RNA-binding</keyword>
<sequence length="3106" mass="344153">MDESGPTGDVSTGQVDDLDQFNHWLDGAVGEPVNEEHFNMVQHGSGVFEGDAMFGFPNHSPMWPLENGGTFQKSDDVSVCPSPSVEPDAVPVFDLPMPGPQPSIGDAQWQLGVAANFFQFSQRPSSLLLPWETGVFADIFGNSTFLELPMNCLPEPDSGLMEHIIAAADSAEAGSAAPLDSCYDKAVRHVQDLDDFENKNRLRELACGQWLEMLSCCWYATGVVEQLARDMQLDSSGTAAFETLKASFGIKSPQTLLKRAGSLRRYFKWHAELRSDALQSRLQKGPTRQAAPLELEHLQRLHEVLEGAACLTDRLGAGVMLVCIYGRARWSDLRYIHHVVAEEGRNGFLTLYTAEHKTSAVGARREQYLPLVVPWMGVTHDEWVKNFMDVYKMAGLDLFKVPLGPLMPAPRMGGSFGARPLSTPEAAEWLRLLLRGTKDCDQFKAHSLKTTLLVWSAKAGLDKEVRAVLGHHASALQGSEVVYSRHLQTRALRKLNMLLHRVRIGLGLEEDPMAPNPYATPCARTPRPVAVGPQPVTPLPPVPVLDKPLDAVEEAVEAVNIAGDLESVKEEQISLEQVEAAASSISLFDLEIVDKGIVELDSSSGSESESSSSTSSSGEANVPQRDAHAFVEVVPEGLTYYKHRKSAIMHKVTAGQKVAACGAQMSANFQQLTQRLTVRWPKCLKCFPRDSNRIRNLSQLNGALDAALDKAKRKERCAKLGLNAAFVTALAGAQVDNLSKLAFVIGQPGQPIQNQDVTDFLQNALGRAATLAETSALKRLGFEAHTYLVATLRQQVDQSDETQPRKVAYAERTQRMDRLRQDLRGLDITGEIEPSHGLLDKCCAIFDSNNVKWLEPSICISRSMEVQGTPKSRELTLEKGSLILKHDDKQTCSTDSEIKLHYAMTRRAVALAFARVMSFQQHNSWLCFLFESLHREVPPGYNKANLSQVVSCDKAAWARLATLGVSTREAADGTYPLGEALLALKSDPAIMLYLAPLAKPVQTSNAGPSRQAIAVRKGYMFVRSLVANNRPSVARDWNGLHVEQLFMIEVFAGGAVLTSVAKQYGLGGIAVDKVRKQNARSTIYQLDLMQPADRELLEQWLASPLLLWAHFAPVCGTASRAREIPRPELASAPQPLRSLEHPLGLPTLNSGDRKRVEIANELFKYTCHLFAKCMERGVLATMENPRGSYLWVIPFVLELMRAYPLFATDFQACMFGSMRDKWTRILASFPEITQMDAACDRIQLRPNCIHDVMGHPLLSAKHSQMAAGRQPRGNKIPPLESEKSLAAEGWPYKVVFGLPWDCEQFVRKAVEVGHPSKIGLAVPKDLQLALEKHMCWSEQTLVQYRMDWCRKWLKRARQLDRSERLDAETRPQHVKDATANKKLLLTEEILKEMQYEDMNVLDLLRHGSPLAGDIPKCDTFEELYKPCMLTMSQLLLEAPRRNQAVLASCKTSGDLQIDQQVLQETREEVRRGWAVGPISEIPAGGVVSRRFPLIQKNKTRMIDDFSVSGINDTASSHNKVDLHMVDTFAAVIREFFKRCAAEDKASSLVAKTYDLKSAYRQVPIRQDHLCFSYFCIYNCESDKAEVYQLLTLPFGATHSVYSFLRLARMLYTICTRQLFLLTTNFYDDYILASLPNSVESAKNSMELVFLLTGWNFDRDGKKATSFGTVCKALGVQFNLASSGERILAVCNTEQRIQDLTAMLRATIEAGELCKQDALVLRGKLGFADSFLHGRLGLLVLKQLAEHAYGRTSKLSHELSLGLLVMKQRLELAIPRIVSAKAVRQWVVFTDAAYEPELGTGGIGAALFDDEFTCVGWFGFALNAEQCKLFGAGLKQTIIYELELTAAILALDFWATTMKDGLQICYGDNDSARFSLIRLHCLGHQSLVSDLVSLVVRPMDHQVVLQVLRRQQDKRWMELQLATRPEIVECVWLEKVLEMQLELQCSPMQRHRDGIDRFRMQSLPQVDDFEHFTENVAMDYKFDLYAPQDIQMSDALQPHTADAQRSSEIPVTIDATGGVQSAGVTIAGITVTPSSSIALLRASCKYLEISQSGSKSKLWNRIIGHLDKLKILEEVEIMQSSLQESARNPVPVQTAEKPDDEGVLGNRVKPVSKSYLGVPGIIPGIDDEAAPDPDEPDEVDATAGTGSAVLQDGDGTELQTFPVTPLIPLAPRTPMPEPTQEVQAPRRTPPPPTAVVSAPVEGAEQAGPMQMDSTVARRVADTAVEGEPEAKRQRTTVRRIGDEELQHVDMDVDELFESVSQEAFFTEYFCNEDTADDAPFMDDDCLWQPFSELEPCLDPELLAKIDEYGDKVEIMRLTSMQELMKNQIKVVSRALTDETGMDETYQRKQAGVNALAKQVLRALSVFSLVNMTEGLQVSSSAFSFEFCGDVYMSPISVAMSFAWMISWMCQMKFALAVMLLFSCINVAAGSEEGTSSQALSLGLSPMVYMCVFIGVICFAVSRVARHFEGRSDSDESETFLQEPDAETEPNEEQTFNGVKFHVFLAACNERSLQLQSSENDEIAEQAETIYEVIMDCFYSSEDDGVKQSTIDSAMFAYERLQNLNPAFAVDFSALEIENFNTGILAEPDVEDMLPPDMDDEYMRIELPNPYEQYSPEDMGVWMISRLSKRIKQCIGAGDTERCRRNAERRAIMVGVLKVCRRDPSQRHRAMFMMQTMDDISPGQSESEGNERGIGYNSFAFKLQMEAETPGGADAPKTKEKSPEEQIQETLESMLSKKGLVKDQFLASKMNPQMYIPISVLLLHDRLQILGATKEQVAAAAAKSKRLGVDEQKTMVRPVLKSKRNVVILRDLPDGTTEEEIVQLLSAGPFADNVVSVKPEVGDCDALLKQRDAVGTGDLAQVNNTWFVKFNVDDGAQDVVLWLRSQTFKGKPVNAAIKSEHFLRSFFPVNQSMGFVPPGLPPIEGDIPPHGFAPAGFPAGGKGANFSDFMPPPGMMHPMQMGMQQEMPMMEPPTQFGLQSPGFWKSWGSRHRQPPLTFSADCPSLADVQAAAPWEAPSKGKGKGGKSKDDSGKGKSKKGKGAKSTGKWGGDQCEEMAPPGYTGVKGKPSWYEESEDVTFVPDFEDGARKVSENKAPKMKWAVKSAEGG</sequence>
<reference evidence="7 8" key="2">
    <citation type="submission" date="2024-05" db="EMBL/GenBank/DDBJ databases">
        <authorList>
            <person name="Chen Y."/>
            <person name="Shah S."/>
            <person name="Dougan E. K."/>
            <person name="Thang M."/>
            <person name="Chan C."/>
        </authorList>
    </citation>
    <scope>NUCLEOTIDE SEQUENCE [LARGE SCALE GENOMIC DNA]</scope>
</reference>
<dbReference type="GO" id="GO:0003677">
    <property type="term" value="F:DNA binding"/>
    <property type="evidence" value="ECO:0007669"/>
    <property type="project" value="InterPro"/>
</dbReference>
<feature type="region of interest" description="Disordered" evidence="3">
    <location>
        <begin position="601"/>
        <end position="624"/>
    </location>
</feature>
<protein>
    <submittedName>
        <fullName evidence="7">La-related protein 4B (La ribonucleoprotein domain family member 4B) (La ribonucleoprotein domain family member 5) (La-related protein 5)</fullName>
    </submittedName>
</protein>
<feature type="compositionally biased region" description="Acidic residues" evidence="3">
    <location>
        <begin position="2124"/>
        <end position="2139"/>
    </location>
</feature>
<dbReference type="GO" id="GO:0006310">
    <property type="term" value="P:DNA recombination"/>
    <property type="evidence" value="ECO:0007669"/>
    <property type="project" value="InterPro"/>
</dbReference>
<name>A0A9P1GS18_9DINO</name>
<keyword evidence="7" id="KW-0687">Ribonucleoprotein</keyword>
<feature type="compositionally biased region" description="Low complexity" evidence="3">
    <location>
        <begin position="602"/>
        <end position="619"/>
    </location>
</feature>